<dbReference type="PANTHER" id="PTHR13767">
    <property type="entry name" value="TRNA-PSEUDOURIDINE SYNTHASE"/>
    <property type="match status" value="1"/>
</dbReference>
<dbReference type="PANTHER" id="PTHR13767:SF2">
    <property type="entry name" value="PSEUDOURIDYLATE SYNTHASE TRUB1"/>
    <property type="match status" value="1"/>
</dbReference>
<accession>E6MF46</accession>
<dbReference type="Proteomes" id="UP000004754">
    <property type="component" value="Unassembled WGS sequence"/>
</dbReference>
<feature type="domain" description="tRNA pseudouridylate synthase B C-terminal" evidence="7">
    <location>
        <begin position="181"/>
        <end position="225"/>
    </location>
</feature>
<dbReference type="SUPFAM" id="SSF55120">
    <property type="entry name" value="Pseudouridine synthase"/>
    <property type="match status" value="1"/>
</dbReference>
<feature type="active site" description="Nucleophile" evidence="5">
    <location>
        <position position="46"/>
    </location>
</feature>
<dbReference type="InterPro" id="IPR002501">
    <property type="entry name" value="PsdUridine_synth_N"/>
</dbReference>
<gene>
    <name evidence="5 8" type="primary">truB</name>
    <name evidence="8" type="ORF">HMP0721_0629</name>
</gene>
<evidence type="ECO:0000256" key="4">
    <source>
        <dbReference type="ARBA" id="ARBA00023235"/>
    </source>
</evidence>
<evidence type="ECO:0000313" key="9">
    <source>
        <dbReference type="Proteomes" id="UP000004754"/>
    </source>
</evidence>
<dbReference type="InterPro" id="IPR020103">
    <property type="entry name" value="PsdUridine_synth_cat_dom_sf"/>
</dbReference>
<keyword evidence="9" id="KW-1185">Reference proteome</keyword>
<dbReference type="Gene3D" id="3.30.2350.10">
    <property type="entry name" value="Pseudouridine synthase"/>
    <property type="match status" value="1"/>
</dbReference>
<comment type="function">
    <text evidence="5">Responsible for synthesis of pseudouridine from uracil-55 in the psi GC loop of transfer RNAs.</text>
</comment>
<dbReference type="GO" id="GO:1990481">
    <property type="term" value="P:mRNA pseudouridine synthesis"/>
    <property type="evidence" value="ECO:0007669"/>
    <property type="project" value="TreeGrafter"/>
</dbReference>
<dbReference type="GO" id="GO:0031119">
    <property type="term" value="P:tRNA pseudouridine synthesis"/>
    <property type="evidence" value="ECO:0007669"/>
    <property type="project" value="UniProtKB-UniRule"/>
</dbReference>
<dbReference type="Pfam" id="PF01509">
    <property type="entry name" value="TruB_N"/>
    <property type="match status" value="1"/>
</dbReference>
<organism evidence="8 9">
    <name type="scientific">Pseudoramibacter alactolyticus ATCC 23263</name>
    <dbReference type="NCBI Taxonomy" id="887929"/>
    <lineage>
        <taxon>Bacteria</taxon>
        <taxon>Bacillati</taxon>
        <taxon>Bacillota</taxon>
        <taxon>Clostridia</taxon>
        <taxon>Eubacteriales</taxon>
        <taxon>Eubacteriaceae</taxon>
        <taxon>Pseudoramibacter</taxon>
    </lineage>
</organism>
<protein>
    <recommendedName>
        <fullName evidence="5">tRNA pseudouridine synthase B</fullName>
        <ecNumber evidence="5">5.4.99.25</ecNumber>
    </recommendedName>
    <alternativeName>
        <fullName evidence="5">tRNA pseudouridine(55) synthase</fullName>
        <shortName evidence="5">Psi55 synthase</shortName>
    </alternativeName>
    <alternativeName>
        <fullName evidence="5">tRNA pseudouridylate synthase</fullName>
    </alternativeName>
    <alternativeName>
        <fullName evidence="5">tRNA-uridine isomerase</fullName>
    </alternativeName>
</protein>
<evidence type="ECO:0000256" key="2">
    <source>
        <dbReference type="ARBA" id="ARBA00005642"/>
    </source>
</evidence>
<evidence type="ECO:0000259" key="7">
    <source>
        <dbReference type="Pfam" id="PF16198"/>
    </source>
</evidence>
<dbReference type="HAMAP" id="MF_01080">
    <property type="entry name" value="TruB_bact"/>
    <property type="match status" value="1"/>
</dbReference>
<evidence type="ECO:0000256" key="5">
    <source>
        <dbReference type="HAMAP-Rule" id="MF_01080"/>
    </source>
</evidence>
<evidence type="ECO:0000313" key="8">
    <source>
        <dbReference type="EMBL" id="EFV02206.1"/>
    </source>
</evidence>
<dbReference type="HOGENOM" id="CLU_032087_0_2_9"/>
<comment type="caution">
    <text evidence="8">The sequence shown here is derived from an EMBL/GenBank/DDBJ whole genome shotgun (WGS) entry which is preliminary data.</text>
</comment>
<evidence type="ECO:0000256" key="1">
    <source>
        <dbReference type="ARBA" id="ARBA00000385"/>
    </source>
</evidence>
<dbReference type="STRING" id="887929.HMP0721_0629"/>
<feature type="domain" description="Pseudouridine synthase II N-terminal" evidence="6">
    <location>
        <begin position="31"/>
        <end position="180"/>
    </location>
</feature>
<dbReference type="EMBL" id="AEQN01000011">
    <property type="protein sequence ID" value="EFV02206.1"/>
    <property type="molecule type" value="Genomic_DNA"/>
</dbReference>
<keyword evidence="3 5" id="KW-0819">tRNA processing</keyword>
<proteinExistence type="inferred from homology"/>
<name>E6MF46_9FIRM</name>
<dbReference type="CDD" id="cd02573">
    <property type="entry name" value="PseudoU_synth_EcTruB"/>
    <property type="match status" value="1"/>
</dbReference>
<comment type="catalytic activity">
    <reaction evidence="1 5">
        <text>uridine(55) in tRNA = pseudouridine(55) in tRNA</text>
        <dbReference type="Rhea" id="RHEA:42532"/>
        <dbReference type="Rhea" id="RHEA-COMP:10101"/>
        <dbReference type="Rhea" id="RHEA-COMP:10102"/>
        <dbReference type="ChEBI" id="CHEBI:65314"/>
        <dbReference type="ChEBI" id="CHEBI:65315"/>
        <dbReference type="EC" id="5.4.99.25"/>
    </reaction>
</comment>
<dbReference type="eggNOG" id="COG0130">
    <property type="taxonomic scope" value="Bacteria"/>
</dbReference>
<evidence type="ECO:0000259" key="6">
    <source>
        <dbReference type="Pfam" id="PF01509"/>
    </source>
</evidence>
<dbReference type="Pfam" id="PF16198">
    <property type="entry name" value="TruB_C_2"/>
    <property type="match status" value="1"/>
</dbReference>
<dbReference type="GO" id="GO:0160148">
    <property type="term" value="F:tRNA pseudouridine(55) synthase activity"/>
    <property type="evidence" value="ECO:0007669"/>
    <property type="project" value="UniProtKB-EC"/>
</dbReference>
<reference evidence="8 9" key="1">
    <citation type="submission" date="2010-12" db="EMBL/GenBank/DDBJ databases">
        <authorList>
            <person name="Muzny D."/>
            <person name="Qin X."/>
            <person name="Deng J."/>
            <person name="Jiang H."/>
            <person name="Liu Y."/>
            <person name="Qu J."/>
            <person name="Song X.-Z."/>
            <person name="Zhang L."/>
            <person name="Thornton R."/>
            <person name="Coyle M."/>
            <person name="Francisco L."/>
            <person name="Jackson L."/>
            <person name="Javaid M."/>
            <person name="Korchina V."/>
            <person name="Kovar C."/>
            <person name="Mata R."/>
            <person name="Mathew T."/>
            <person name="Ngo R."/>
            <person name="Nguyen L."/>
            <person name="Nguyen N."/>
            <person name="Okwuonu G."/>
            <person name="Ongeri F."/>
            <person name="Pham C."/>
            <person name="Simmons D."/>
            <person name="Wilczek-Boney K."/>
            <person name="Hale W."/>
            <person name="Jakkamsetti A."/>
            <person name="Pham P."/>
            <person name="Ruth R."/>
            <person name="San Lucas F."/>
            <person name="Warren J."/>
            <person name="Zhang J."/>
            <person name="Zhao Z."/>
            <person name="Zhou C."/>
            <person name="Zhu D."/>
            <person name="Lee S."/>
            <person name="Bess C."/>
            <person name="Blankenburg K."/>
            <person name="Forbes L."/>
            <person name="Fu Q."/>
            <person name="Gubbala S."/>
            <person name="Hirani K."/>
            <person name="Jayaseelan J.C."/>
            <person name="Lara F."/>
            <person name="Munidasa M."/>
            <person name="Palculict T."/>
            <person name="Patil S."/>
            <person name="Pu L.-L."/>
            <person name="Saada N."/>
            <person name="Tang L."/>
            <person name="Weissenberger G."/>
            <person name="Zhu Y."/>
            <person name="Hemphill L."/>
            <person name="Shang Y."/>
            <person name="Youmans B."/>
            <person name="Ayvaz T."/>
            <person name="Ross M."/>
            <person name="Santibanez J."/>
            <person name="Aqrawi P."/>
            <person name="Gross S."/>
            <person name="Joshi V."/>
            <person name="Fowler G."/>
            <person name="Nazareth L."/>
            <person name="Reid J."/>
            <person name="Worley K."/>
            <person name="Petrosino J."/>
            <person name="Highlander S."/>
            <person name="Gibbs R."/>
        </authorList>
    </citation>
    <scope>NUCLEOTIDE SEQUENCE [LARGE SCALE GENOMIC DNA]</scope>
    <source>
        <strain evidence="8 9">ATCC 23263</strain>
    </source>
</reference>
<dbReference type="GO" id="GO:0003723">
    <property type="term" value="F:RNA binding"/>
    <property type="evidence" value="ECO:0007669"/>
    <property type="project" value="InterPro"/>
</dbReference>
<dbReference type="NCBIfam" id="TIGR00431">
    <property type="entry name" value="TruB"/>
    <property type="match status" value="1"/>
</dbReference>
<dbReference type="AlphaFoldDB" id="E6MF46"/>
<comment type="similarity">
    <text evidence="2 5">Belongs to the pseudouridine synthase TruB family. Type 1 subfamily.</text>
</comment>
<keyword evidence="4 5" id="KW-0413">Isomerase</keyword>
<sequence>MTNKSVKQPNGVLIVDKPKGVTSHDVINSLRRLYQFKKIGHTGTLDPNASGVMLVCFGPATKFIQYFTDTDKTYQAEVIFGLETDTYDATGKVLRVCTPDFSIAALHHALQQFKGDLMQKPPIYSALKKDGKKYYDYARAGRMVEMPERAIRIYQIEIRKIDALPQRCEFLVHCSSGTYIRSLCHDLGTVMNTCACMGDLRRTAVGRWRIENAHTLSNLEKMSMAERFERLQSAERFLDQYDSVQSNAWGDRFIGNGAELYAWNSMTGFEKLEADQLLRIYDSQGRFKGIGQFRLNGKVQPTEPCVRPLKMMNSE</sequence>
<dbReference type="EC" id="5.4.99.25" evidence="5"/>
<evidence type="ECO:0000256" key="3">
    <source>
        <dbReference type="ARBA" id="ARBA00022694"/>
    </source>
</evidence>
<dbReference type="RefSeq" id="WP_006598051.1">
    <property type="nucleotide sequence ID" value="NZ_GL622359.1"/>
</dbReference>
<dbReference type="InterPro" id="IPR032819">
    <property type="entry name" value="TruB_C"/>
</dbReference>
<dbReference type="InterPro" id="IPR014780">
    <property type="entry name" value="tRNA_psdUridine_synth_TruB"/>
</dbReference>